<evidence type="ECO:0000256" key="7">
    <source>
        <dbReference type="ARBA" id="ARBA00023170"/>
    </source>
</evidence>
<feature type="transmembrane region" description="Helical" evidence="8">
    <location>
        <begin position="40"/>
        <end position="58"/>
    </location>
</feature>
<dbReference type="AlphaFoldDB" id="A0A914B471"/>
<evidence type="ECO:0000313" key="10">
    <source>
        <dbReference type="Proteomes" id="UP000887568"/>
    </source>
</evidence>
<dbReference type="RefSeq" id="XP_038070291.1">
    <property type="nucleotide sequence ID" value="XM_038214363.1"/>
</dbReference>
<dbReference type="Pfam" id="PF14752">
    <property type="entry name" value="RBP_receptor"/>
    <property type="match status" value="2"/>
</dbReference>
<evidence type="ECO:0000256" key="8">
    <source>
        <dbReference type="SAM" id="Phobius"/>
    </source>
</evidence>
<evidence type="ECO:0000313" key="9">
    <source>
        <dbReference type="EnsemblMetazoa" id="XP_038070291.1"/>
    </source>
</evidence>
<keyword evidence="2" id="KW-0813">Transport</keyword>
<keyword evidence="4 8" id="KW-0812">Transmembrane</keyword>
<dbReference type="OMA" id="TEEITWH"/>
<name>A0A914B471_PATMI</name>
<dbReference type="GeneID" id="119739416"/>
<dbReference type="EnsemblMetazoa" id="XM_038214363.1">
    <property type="protein sequence ID" value="XP_038070291.1"/>
    <property type="gene ID" value="LOC119739416"/>
</dbReference>
<keyword evidence="5 8" id="KW-1133">Transmembrane helix</keyword>
<dbReference type="GO" id="GO:0034632">
    <property type="term" value="F:retinol transmembrane transporter activity"/>
    <property type="evidence" value="ECO:0007669"/>
    <property type="project" value="InterPro"/>
</dbReference>
<evidence type="ECO:0000256" key="1">
    <source>
        <dbReference type="ARBA" id="ARBA00004651"/>
    </source>
</evidence>
<feature type="transmembrane region" description="Helical" evidence="8">
    <location>
        <begin position="287"/>
        <end position="305"/>
    </location>
</feature>
<evidence type="ECO:0008006" key="11">
    <source>
        <dbReference type="Google" id="ProtNLM"/>
    </source>
</evidence>
<proteinExistence type="predicted"/>
<evidence type="ECO:0000256" key="3">
    <source>
        <dbReference type="ARBA" id="ARBA00022475"/>
    </source>
</evidence>
<comment type="subcellular location">
    <subcellularLocation>
        <location evidence="1">Cell membrane</location>
        <topology evidence="1">Multi-pass membrane protein</topology>
    </subcellularLocation>
</comment>
<feature type="transmembrane region" description="Helical" evidence="8">
    <location>
        <begin position="89"/>
        <end position="108"/>
    </location>
</feature>
<evidence type="ECO:0000256" key="6">
    <source>
        <dbReference type="ARBA" id="ARBA00023136"/>
    </source>
</evidence>
<dbReference type="GO" id="GO:0071939">
    <property type="term" value="P:vitamin A import into cell"/>
    <property type="evidence" value="ECO:0007669"/>
    <property type="project" value="TreeGrafter"/>
</dbReference>
<dbReference type="Proteomes" id="UP000887568">
    <property type="component" value="Unplaced"/>
</dbReference>
<dbReference type="PANTHER" id="PTHR21444:SF15">
    <property type="entry name" value="RECEPTOR FOR RETINOL UPTAKE STRA6"/>
    <property type="match status" value="1"/>
</dbReference>
<feature type="transmembrane region" description="Helical" evidence="8">
    <location>
        <begin position="325"/>
        <end position="343"/>
    </location>
</feature>
<reference evidence="9" key="1">
    <citation type="submission" date="2022-11" db="UniProtKB">
        <authorList>
            <consortium name="EnsemblMetazoa"/>
        </authorList>
    </citation>
    <scope>IDENTIFICATION</scope>
</reference>
<dbReference type="InterPro" id="IPR026612">
    <property type="entry name" value="STRA6-like"/>
</dbReference>
<keyword evidence="7" id="KW-0675">Receptor</keyword>
<accession>A0A914B471</accession>
<evidence type="ECO:0000256" key="4">
    <source>
        <dbReference type="ARBA" id="ARBA00022692"/>
    </source>
</evidence>
<dbReference type="OrthoDB" id="2376984at2759"/>
<feature type="transmembrane region" description="Helical" evidence="8">
    <location>
        <begin position="128"/>
        <end position="150"/>
    </location>
</feature>
<feature type="transmembrane region" description="Helical" evidence="8">
    <location>
        <begin position="384"/>
        <end position="408"/>
    </location>
</feature>
<dbReference type="GO" id="GO:0005886">
    <property type="term" value="C:plasma membrane"/>
    <property type="evidence" value="ECO:0007669"/>
    <property type="project" value="UniProtKB-SubCell"/>
</dbReference>
<feature type="transmembrane region" description="Helical" evidence="8">
    <location>
        <begin position="201"/>
        <end position="221"/>
    </location>
</feature>
<evidence type="ECO:0000256" key="5">
    <source>
        <dbReference type="ARBA" id="ARBA00022989"/>
    </source>
</evidence>
<feature type="transmembrane region" description="Helical" evidence="8">
    <location>
        <begin position="162"/>
        <end position="181"/>
    </location>
</feature>
<keyword evidence="3" id="KW-1003">Cell membrane</keyword>
<dbReference type="GO" id="GO:0038023">
    <property type="term" value="F:signaling receptor activity"/>
    <property type="evidence" value="ECO:0007669"/>
    <property type="project" value="InterPro"/>
</dbReference>
<dbReference type="PANTHER" id="PTHR21444">
    <property type="entry name" value="COILED-COIL DOMAIN-CONTAINING PROTEIN 180"/>
    <property type="match status" value="1"/>
</dbReference>
<organism evidence="9 10">
    <name type="scientific">Patiria miniata</name>
    <name type="common">Bat star</name>
    <name type="synonym">Asterina miniata</name>
    <dbReference type="NCBI Taxonomy" id="46514"/>
    <lineage>
        <taxon>Eukaryota</taxon>
        <taxon>Metazoa</taxon>
        <taxon>Echinodermata</taxon>
        <taxon>Eleutherozoa</taxon>
        <taxon>Asterozoa</taxon>
        <taxon>Asteroidea</taxon>
        <taxon>Valvatacea</taxon>
        <taxon>Valvatida</taxon>
        <taxon>Asterinidae</taxon>
        <taxon>Patiria</taxon>
    </lineage>
</organism>
<feature type="transmembrane region" description="Helical" evidence="8">
    <location>
        <begin position="420"/>
        <end position="443"/>
    </location>
</feature>
<sequence>MLYSSWNLDTMEDYFGEDVSNMTTPAPVNPVCTYFVLRVWMLYSLIPAVAILILFCFLEKRVHLWPSFCGGRPGVAFPVNLVDSYTDRWSFAFAFGSMSTSMAEAIIGNQNILLGDYDYSQITPMLQGTVRFLVVIVNALIISVVFYPILLCLRSKKILGNILGLIYCTAWFACYMMSVAFQCDLVEGDGAVFAVIREFGSYGSGTICFLALMIRFLIGLVKNITVLLDKRMDSSKIKDFTMTHFYHRVLFLLTPPTPKVKSTHLLERLFQRFIGTVPGFRFSRHNICTLVLSLVTTTQVALVWTAKLESLLFESGDPDDKTLKICFWITCVVSLVLTFVFTIDMQLRYRRHTLKLWRGDRSFCPEKKATFDNMMGSSLYYTGYHVAFTAWGFLVLQVLLWALVFLIITFKDKVLHYIKLYWLTIIITGAFYYSQIFLSRIVFLQRAPDREQSRIVRSSDIYLGLDNRRIFHVTIYITLFINFLVGLLSCFFRIFIAIVLETVFIGRLDRCTLMRGWESWDQGFRSYVGFLELEVAHTHPVVITFCHFILLDLHKRKRRLEHSDLAVLINNAENGSAEEERLIGKIPDSGVAAASWLKSRQVRNKWLVALTLARNPELVIGRKLALLEAQHRQRSRNSSLGVSQTVL</sequence>
<keyword evidence="6 8" id="KW-0472">Membrane</keyword>
<keyword evidence="10" id="KW-1185">Reference proteome</keyword>
<evidence type="ECO:0000256" key="2">
    <source>
        <dbReference type="ARBA" id="ARBA00022448"/>
    </source>
</evidence>
<feature type="transmembrane region" description="Helical" evidence="8">
    <location>
        <begin position="473"/>
        <end position="500"/>
    </location>
</feature>
<protein>
    <recommendedName>
        <fullName evidence="11">Receptor for retinol uptake STRA6</fullName>
    </recommendedName>
</protein>